<evidence type="ECO:0000256" key="1">
    <source>
        <dbReference type="SAM" id="Phobius"/>
    </source>
</evidence>
<feature type="transmembrane region" description="Helical" evidence="1">
    <location>
        <begin position="326"/>
        <end position="347"/>
    </location>
</feature>
<keyword evidence="1" id="KW-0472">Membrane</keyword>
<reference evidence="2 3" key="1">
    <citation type="submission" date="2019-03" db="EMBL/GenBank/DDBJ databases">
        <title>Deep-cultivation of Planctomycetes and their phenomic and genomic characterization uncovers novel biology.</title>
        <authorList>
            <person name="Wiegand S."/>
            <person name="Jogler M."/>
            <person name="Boedeker C."/>
            <person name="Pinto D."/>
            <person name="Vollmers J."/>
            <person name="Rivas-Marin E."/>
            <person name="Kohn T."/>
            <person name="Peeters S.H."/>
            <person name="Heuer A."/>
            <person name="Rast P."/>
            <person name="Oberbeckmann S."/>
            <person name="Bunk B."/>
            <person name="Jeske O."/>
            <person name="Meyerdierks A."/>
            <person name="Storesund J.E."/>
            <person name="Kallscheuer N."/>
            <person name="Luecker S."/>
            <person name="Lage O.M."/>
            <person name="Pohl T."/>
            <person name="Merkel B.J."/>
            <person name="Hornburger P."/>
            <person name="Mueller R.-W."/>
            <person name="Bruemmer F."/>
            <person name="Labrenz M."/>
            <person name="Spormann A.M."/>
            <person name="Op den Camp H."/>
            <person name="Overmann J."/>
            <person name="Amann R."/>
            <person name="Jetten M.S.M."/>
            <person name="Mascher T."/>
            <person name="Medema M.H."/>
            <person name="Devos D.P."/>
            <person name="Kaster A.-K."/>
            <person name="Ovreas L."/>
            <person name="Rohde M."/>
            <person name="Galperin M.Y."/>
            <person name="Jogler C."/>
        </authorList>
    </citation>
    <scope>NUCLEOTIDE SEQUENCE [LARGE SCALE GENOMIC DNA]</scope>
    <source>
        <strain evidence="2 3">V202</strain>
    </source>
</reference>
<dbReference type="AlphaFoldDB" id="A0A517WNH1"/>
<keyword evidence="3" id="KW-1185">Reference proteome</keyword>
<feature type="transmembrane region" description="Helical" evidence="1">
    <location>
        <begin position="292"/>
        <end position="314"/>
    </location>
</feature>
<sequence>MATFLFPQFVEAIEVHDIRWGFNGSPVAFKINPVTILVENTDPVPFESDFIFHQESFRGQQIDITLSTSTYIAPFEKKWLQFYPYLMESNSHWNLSWQSGNKQHSQSFLSPQVSKELITVQLVTPNSLSKAIPGIKQYPEDLFPPILGAIDSLDAIILDHVPKWEKSRRTAFIQWIFTGGTVHLFQNSNGNPLTFPDSFLPLNSTTSTVHFGNGIIYRHQNRLDDLPSLELKQLIMRNNRSLENQFMKGERATSSQNSNFSYDEFSVVSHNPPTNDEEILATLNDLSKPKQIWYFIFLLSFIYLIVTGPGYYLITKISNNHFTFYGVYLLSTAIFCFIFLIIGQYSANRTSKIHSLIIANILPENEIDITEWSSLGIASGGNFTISHLGDSHIYSTCQQYSKVNGIAISGREGKIQVDIPTNSSRTFFHRGKTTETIFGVKINSFLTNDLGIEVLSLGIDNEFPQEIDQIHFLYGAKLYELKKENDQLEYRGTSRKLRSVFSVNPLHDEYRFTPKGISSFVKPQDLQDSLSIKHLAPILLQRALKLSSRKQELNFQLTRTHGKLLVFSSIPDKLFPESPDLSQKEGLVLYCLDVPLTGQAG</sequence>
<keyword evidence="1" id="KW-0812">Transmembrane</keyword>
<organism evidence="2 3">
    <name type="scientific">Gimesia aquarii</name>
    <dbReference type="NCBI Taxonomy" id="2527964"/>
    <lineage>
        <taxon>Bacteria</taxon>
        <taxon>Pseudomonadati</taxon>
        <taxon>Planctomycetota</taxon>
        <taxon>Planctomycetia</taxon>
        <taxon>Planctomycetales</taxon>
        <taxon>Planctomycetaceae</taxon>
        <taxon>Gimesia</taxon>
    </lineage>
</organism>
<dbReference type="RefSeq" id="WP_145170278.1">
    <property type="nucleotide sequence ID" value="NZ_CP037422.1"/>
</dbReference>
<proteinExistence type="predicted"/>
<protein>
    <submittedName>
        <fullName evidence="2">Uncharacterized protein</fullName>
    </submittedName>
</protein>
<dbReference type="Proteomes" id="UP000318384">
    <property type="component" value="Chromosome"/>
</dbReference>
<name>A0A517WNH1_9PLAN</name>
<accession>A0A517WNH1</accession>
<gene>
    <name evidence="2" type="ORF">V202x_01470</name>
</gene>
<evidence type="ECO:0000313" key="3">
    <source>
        <dbReference type="Proteomes" id="UP000318384"/>
    </source>
</evidence>
<evidence type="ECO:0000313" key="2">
    <source>
        <dbReference type="EMBL" id="QDU06804.1"/>
    </source>
</evidence>
<dbReference type="OrthoDB" id="214230at2"/>
<dbReference type="EMBL" id="CP037422">
    <property type="protein sequence ID" value="QDU06804.1"/>
    <property type="molecule type" value="Genomic_DNA"/>
</dbReference>
<keyword evidence="1" id="KW-1133">Transmembrane helix</keyword>